<evidence type="ECO:0008006" key="3">
    <source>
        <dbReference type="Google" id="ProtNLM"/>
    </source>
</evidence>
<proteinExistence type="predicted"/>
<keyword evidence="2" id="KW-1185">Reference proteome</keyword>
<evidence type="ECO:0000313" key="2">
    <source>
        <dbReference type="Proteomes" id="UP000887458"/>
    </source>
</evidence>
<accession>A0ABQ8J651</accession>
<organism evidence="1 2">
    <name type="scientific">Dermatophagoides pteronyssinus</name>
    <name type="common">European house dust mite</name>
    <dbReference type="NCBI Taxonomy" id="6956"/>
    <lineage>
        <taxon>Eukaryota</taxon>
        <taxon>Metazoa</taxon>
        <taxon>Ecdysozoa</taxon>
        <taxon>Arthropoda</taxon>
        <taxon>Chelicerata</taxon>
        <taxon>Arachnida</taxon>
        <taxon>Acari</taxon>
        <taxon>Acariformes</taxon>
        <taxon>Sarcoptiformes</taxon>
        <taxon>Astigmata</taxon>
        <taxon>Psoroptidia</taxon>
        <taxon>Analgoidea</taxon>
        <taxon>Pyroglyphidae</taxon>
        <taxon>Dermatophagoidinae</taxon>
        <taxon>Dermatophagoides</taxon>
    </lineage>
</organism>
<reference evidence="1 2" key="2">
    <citation type="journal article" date="2022" name="Mol. Biol. Evol.">
        <title>Comparative Genomics Reveals Insights into the Divergent Evolution of Astigmatic Mites and Household Pest Adaptations.</title>
        <authorList>
            <person name="Xiong Q."/>
            <person name="Wan A.T."/>
            <person name="Liu X."/>
            <person name="Fung C.S."/>
            <person name="Xiao X."/>
            <person name="Malainual N."/>
            <person name="Hou J."/>
            <person name="Wang L."/>
            <person name="Wang M."/>
            <person name="Yang K.Y."/>
            <person name="Cui Y."/>
            <person name="Leung E.L."/>
            <person name="Nong W."/>
            <person name="Shin S.K."/>
            <person name="Au S.W."/>
            <person name="Jeong K.Y."/>
            <person name="Chew F.T."/>
            <person name="Hui J.H."/>
            <person name="Leung T.F."/>
            <person name="Tungtrongchitr A."/>
            <person name="Zhong N."/>
            <person name="Liu Z."/>
            <person name="Tsui S.K."/>
        </authorList>
    </citation>
    <scope>NUCLEOTIDE SEQUENCE [LARGE SCALE GENOMIC DNA]</scope>
    <source>
        <strain evidence="1">Derp</strain>
    </source>
</reference>
<reference evidence="1 2" key="1">
    <citation type="journal article" date="2018" name="J. Allergy Clin. Immunol.">
        <title>High-quality assembly of Dermatophagoides pteronyssinus genome and transcriptome reveals a wide range of novel allergens.</title>
        <authorList>
            <person name="Liu X.Y."/>
            <person name="Yang K.Y."/>
            <person name="Wang M.Q."/>
            <person name="Kwok J.S."/>
            <person name="Zeng X."/>
            <person name="Yang Z."/>
            <person name="Xiao X.J."/>
            <person name="Lau C.P."/>
            <person name="Li Y."/>
            <person name="Huang Z.M."/>
            <person name="Ba J.G."/>
            <person name="Yim A.K."/>
            <person name="Ouyang C.Y."/>
            <person name="Ngai S.M."/>
            <person name="Chan T.F."/>
            <person name="Leung E.L."/>
            <person name="Liu L."/>
            <person name="Liu Z.G."/>
            <person name="Tsui S.K."/>
        </authorList>
    </citation>
    <scope>NUCLEOTIDE SEQUENCE [LARGE SCALE GENOMIC DNA]</scope>
    <source>
        <strain evidence="1">Derp</strain>
    </source>
</reference>
<comment type="caution">
    <text evidence="1">The sequence shown here is derived from an EMBL/GenBank/DDBJ whole genome shotgun (WGS) entry which is preliminary data.</text>
</comment>
<dbReference type="Proteomes" id="UP000887458">
    <property type="component" value="Unassembled WGS sequence"/>
</dbReference>
<name>A0ABQ8J651_DERPT</name>
<sequence length="174" mass="19666">MIEEIGSSSFGTSGSFRRLFLPLKPVSNETFFVSKSKYPKVFNAIRSFVDVDAGVPLVPKCKPNDFDTLLATNDSFFCANMELTFETDGFLYVFAFDDAILVTIFGRYVTDDVILVLGLILRVEVLGELERCDALVVVIDDDGRLYIENLNANLRKKNMKKNSHTVLRRFSRIS</sequence>
<gene>
    <name evidence="1" type="ORF">DERP_008264</name>
</gene>
<protein>
    <recommendedName>
        <fullName evidence="3">Coatomer subunit zeta</fullName>
    </recommendedName>
</protein>
<evidence type="ECO:0000313" key="1">
    <source>
        <dbReference type="EMBL" id="KAH9418008.1"/>
    </source>
</evidence>
<dbReference type="EMBL" id="NJHN03000067">
    <property type="protein sequence ID" value="KAH9418008.1"/>
    <property type="molecule type" value="Genomic_DNA"/>
</dbReference>